<sequence length="184" mass="19835">MGVFVRPPPARPGRPEILTQLQHGLAQPFATFSIHVPCAVNLFILHCFKQYCPPMFLDSLTSTLTSSMPGSIITSTSHHESSTHISSSSRSKTGVITRSKGSAPDPPCSHFHITRAARTILRPPAAPLPTPTESHDPIITMATNLIHVPPSSLPAPKSAVSIDTDIPTCEVSANLRKSERLLTY</sequence>
<dbReference type="AlphaFoldDB" id="A0A835NCI9"/>
<dbReference type="Proteomes" id="UP000618051">
    <property type="component" value="Unassembled WGS sequence"/>
</dbReference>
<reference evidence="3" key="3">
    <citation type="submission" date="2022-01" db="EMBL/GenBank/DDBJ databases">
        <authorList>
            <person name="Rubenstein D.R."/>
        </authorList>
    </citation>
    <scope>NUCLEOTIDE SEQUENCE</scope>
    <source>
        <strain evidence="3">SS15</strain>
        <tissue evidence="3">Liver</tissue>
    </source>
</reference>
<protein>
    <submittedName>
        <fullName evidence="2">Uncharacterized protein</fullName>
    </submittedName>
</protein>
<evidence type="ECO:0000313" key="2">
    <source>
        <dbReference type="EMBL" id="KAG0113062.1"/>
    </source>
</evidence>
<dbReference type="EMBL" id="JADDUC020000019">
    <property type="protein sequence ID" value="KAI1233213.1"/>
    <property type="molecule type" value="Genomic_DNA"/>
</dbReference>
<evidence type="ECO:0000256" key="1">
    <source>
        <dbReference type="SAM" id="MobiDB-lite"/>
    </source>
</evidence>
<dbReference type="EMBL" id="JADDUC010000580">
    <property type="protein sequence ID" value="KAG0113062.1"/>
    <property type="molecule type" value="Genomic_DNA"/>
</dbReference>
<accession>A0A835NCI9</accession>
<feature type="region of interest" description="Disordered" evidence="1">
    <location>
        <begin position="71"/>
        <end position="108"/>
    </location>
</feature>
<proteinExistence type="predicted"/>
<evidence type="ECO:0000313" key="4">
    <source>
        <dbReference type="Proteomes" id="UP000618051"/>
    </source>
</evidence>
<reference evidence="3 4" key="2">
    <citation type="journal article" date="2021" name="J. Hered.">
        <title>Feather Gene Expression Elucidates the Developmental Basis of Plumage Iridescence in African Starlings.</title>
        <authorList>
            <person name="Rubenstein D.R."/>
            <person name="Corvelo A."/>
            <person name="MacManes M.D."/>
            <person name="Maia R."/>
            <person name="Narzisi G."/>
            <person name="Rousaki A."/>
            <person name="Vandenabeele P."/>
            <person name="Shawkey M.D."/>
            <person name="Solomon J."/>
        </authorList>
    </citation>
    <scope>NUCLEOTIDE SEQUENCE [LARGE SCALE GENOMIC DNA]</scope>
    <source>
        <strain evidence="3">SS15</strain>
    </source>
</reference>
<evidence type="ECO:0000313" key="3">
    <source>
        <dbReference type="EMBL" id="KAI1233213.1"/>
    </source>
</evidence>
<organism evidence="2">
    <name type="scientific">Lamprotornis superbus</name>
    <dbReference type="NCBI Taxonomy" id="245042"/>
    <lineage>
        <taxon>Eukaryota</taxon>
        <taxon>Metazoa</taxon>
        <taxon>Chordata</taxon>
        <taxon>Craniata</taxon>
        <taxon>Vertebrata</taxon>
        <taxon>Euteleostomi</taxon>
        <taxon>Archelosauria</taxon>
        <taxon>Archosauria</taxon>
        <taxon>Dinosauria</taxon>
        <taxon>Saurischia</taxon>
        <taxon>Theropoda</taxon>
        <taxon>Coelurosauria</taxon>
        <taxon>Aves</taxon>
        <taxon>Neognathae</taxon>
        <taxon>Neoaves</taxon>
        <taxon>Telluraves</taxon>
        <taxon>Australaves</taxon>
        <taxon>Passeriformes</taxon>
        <taxon>Sturnidae</taxon>
        <taxon>Lamprotornis</taxon>
    </lineage>
</organism>
<name>A0A835NCI9_9PASS</name>
<comment type="caution">
    <text evidence="2">The sequence shown here is derived from an EMBL/GenBank/DDBJ whole genome shotgun (WGS) entry which is preliminary data.</text>
</comment>
<reference evidence="2" key="1">
    <citation type="submission" date="2020-10" db="EMBL/GenBank/DDBJ databases">
        <title>Feather gene expression reveals the developmental basis of iridescence in African starlings.</title>
        <authorList>
            <person name="Rubenstein D.R."/>
        </authorList>
    </citation>
    <scope>NUCLEOTIDE SEQUENCE</scope>
    <source>
        <strain evidence="2">SS15</strain>
        <tissue evidence="2">Liver</tissue>
    </source>
</reference>
<gene>
    <name evidence="3" type="ORF">IHE44_0004807</name>
    <name evidence="2" type="ORF">IHE44_012048</name>
</gene>
<keyword evidence="4" id="KW-1185">Reference proteome</keyword>